<feature type="transmembrane region" description="Helical" evidence="1">
    <location>
        <begin position="76"/>
        <end position="96"/>
    </location>
</feature>
<feature type="transmembrane region" description="Helical" evidence="1">
    <location>
        <begin position="126"/>
        <end position="146"/>
    </location>
</feature>
<keyword evidence="1" id="KW-0472">Membrane</keyword>
<proteinExistence type="predicted"/>
<keyword evidence="3" id="KW-1185">Reference proteome</keyword>
<comment type="caution">
    <text evidence="2">The sequence shown here is derived from an EMBL/GenBank/DDBJ whole genome shotgun (WGS) entry which is preliminary data.</text>
</comment>
<keyword evidence="1" id="KW-1133">Transmembrane helix</keyword>
<protein>
    <recommendedName>
        <fullName evidence="4">HTTM domain-containing protein</fullName>
    </recommendedName>
</protein>
<gene>
    <name evidence="2" type="ORF">CRI94_14950</name>
</gene>
<feature type="transmembrane region" description="Helical" evidence="1">
    <location>
        <begin position="158"/>
        <end position="178"/>
    </location>
</feature>
<sequence length="381" mass="41985">MATLSSWLHHRIFDSCKVTAEGLALYRIATASFVLLFGGPGFNPYFAFAPFATLPDAMYLPPPGVMQLIPGFPSEVFFQTLQVMIVLAWVAILFGYQTRIASPLATVLMLVGFGYTYSVGKINHNILFVLLPFVMGLSNWGAAFSIDAKRGRVSPDTASWPIPLMMLLTGFAMFTAGFPKILGGWLDPVTQAARSRFVKGFFVNDRTDLLAEAALTVQSDVLWELLDIATVAFEIGFLFALVSPWSTRLFAAGAVFFHTGVMLIMNIAFPTNFIVYAAVLPWSRMAEPVHTWVSRLRPFSTARYVSAAGIVAIFFTIVGSPLLWLDFGLASDLQPVDILVVVLGLLTVLALVILKMWNRSVRLGHELYRPLKPNVESSSQQ</sequence>
<evidence type="ECO:0000313" key="3">
    <source>
        <dbReference type="Proteomes" id="UP000220102"/>
    </source>
</evidence>
<organism evidence="2 3">
    <name type="scientific">Longibacter salinarum</name>
    <dbReference type="NCBI Taxonomy" id="1850348"/>
    <lineage>
        <taxon>Bacteria</taxon>
        <taxon>Pseudomonadati</taxon>
        <taxon>Rhodothermota</taxon>
        <taxon>Rhodothermia</taxon>
        <taxon>Rhodothermales</taxon>
        <taxon>Salisaetaceae</taxon>
        <taxon>Longibacter</taxon>
    </lineage>
</organism>
<dbReference type="EMBL" id="PDEQ01000008">
    <property type="protein sequence ID" value="PEN12317.1"/>
    <property type="molecule type" value="Genomic_DNA"/>
</dbReference>
<evidence type="ECO:0000313" key="2">
    <source>
        <dbReference type="EMBL" id="PEN12317.1"/>
    </source>
</evidence>
<evidence type="ECO:0000256" key="1">
    <source>
        <dbReference type="SAM" id="Phobius"/>
    </source>
</evidence>
<feature type="transmembrane region" description="Helical" evidence="1">
    <location>
        <begin position="221"/>
        <end position="242"/>
    </location>
</feature>
<feature type="transmembrane region" description="Helical" evidence="1">
    <location>
        <begin position="336"/>
        <end position="354"/>
    </location>
</feature>
<dbReference type="RefSeq" id="WP_098077598.1">
    <property type="nucleotide sequence ID" value="NZ_PDEQ01000008.1"/>
</dbReference>
<feature type="transmembrane region" description="Helical" evidence="1">
    <location>
        <begin position="305"/>
        <end position="324"/>
    </location>
</feature>
<dbReference type="Proteomes" id="UP000220102">
    <property type="component" value="Unassembled WGS sequence"/>
</dbReference>
<dbReference type="AlphaFoldDB" id="A0A2A8CV26"/>
<evidence type="ECO:0008006" key="4">
    <source>
        <dbReference type="Google" id="ProtNLM"/>
    </source>
</evidence>
<dbReference type="OrthoDB" id="1496251at2"/>
<reference evidence="2 3" key="1">
    <citation type="submission" date="2017-10" db="EMBL/GenBank/DDBJ databases">
        <title>Draft genome of Longibacter Salinarum.</title>
        <authorList>
            <person name="Goh K.M."/>
            <person name="Shamsir M.S."/>
            <person name="Lim S.W."/>
        </authorList>
    </citation>
    <scope>NUCLEOTIDE SEQUENCE [LARGE SCALE GENOMIC DNA]</scope>
    <source>
        <strain evidence="2 3">KCTC 52045</strain>
    </source>
</reference>
<name>A0A2A8CV26_9BACT</name>
<accession>A0A2A8CV26</accession>
<keyword evidence="1" id="KW-0812">Transmembrane</keyword>